<reference evidence="2 3" key="1">
    <citation type="journal article" date="2014" name="Agronomy (Basel)">
        <title>A Draft Genome Sequence for Ensete ventricosum, the Drought-Tolerant Tree Against Hunger.</title>
        <authorList>
            <person name="Harrison J."/>
            <person name="Moore K.A."/>
            <person name="Paszkiewicz K."/>
            <person name="Jones T."/>
            <person name="Grant M."/>
            <person name="Ambacheew D."/>
            <person name="Muzemil S."/>
            <person name="Studholme D.J."/>
        </authorList>
    </citation>
    <scope>NUCLEOTIDE SEQUENCE [LARGE SCALE GENOMIC DNA]</scope>
</reference>
<accession>A0A426YMB2</accession>
<feature type="region of interest" description="Disordered" evidence="1">
    <location>
        <begin position="44"/>
        <end position="69"/>
    </location>
</feature>
<gene>
    <name evidence="2" type="ORF">B296_00015519</name>
</gene>
<dbReference type="Proteomes" id="UP000287651">
    <property type="component" value="Unassembled WGS sequence"/>
</dbReference>
<dbReference type="EMBL" id="AMZH03011448">
    <property type="protein sequence ID" value="RRT52863.1"/>
    <property type="molecule type" value="Genomic_DNA"/>
</dbReference>
<feature type="compositionally biased region" description="Low complexity" evidence="1">
    <location>
        <begin position="50"/>
        <end position="69"/>
    </location>
</feature>
<comment type="caution">
    <text evidence="2">The sequence shown here is derived from an EMBL/GenBank/DDBJ whole genome shotgun (WGS) entry which is preliminary data.</text>
</comment>
<evidence type="ECO:0000313" key="3">
    <source>
        <dbReference type="Proteomes" id="UP000287651"/>
    </source>
</evidence>
<sequence>MIGSKSRRCLRGRGGHMHAVSMQRWLATTRPCAGVAGHGLATCKGRSATARPPARAGHPRPALPPAGATVPVAGVADPWQGDCRLQRAAAAYAGAAVATTQ</sequence>
<protein>
    <submittedName>
        <fullName evidence="2">Uncharacterized protein</fullName>
    </submittedName>
</protein>
<evidence type="ECO:0000313" key="2">
    <source>
        <dbReference type="EMBL" id="RRT52863.1"/>
    </source>
</evidence>
<proteinExistence type="predicted"/>
<evidence type="ECO:0000256" key="1">
    <source>
        <dbReference type="SAM" id="MobiDB-lite"/>
    </source>
</evidence>
<organism evidence="2 3">
    <name type="scientific">Ensete ventricosum</name>
    <name type="common">Abyssinian banana</name>
    <name type="synonym">Musa ensete</name>
    <dbReference type="NCBI Taxonomy" id="4639"/>
    <lineage>
        <taxon>Eukaryota</taxon>
        <taxon>Viridiplantae</taxon>
        <taxon>Streptophyta</taxon>
        <taxon>Embryophyta</taxon>
        <taxon>Tracheophyta</taxon>
        <taxon>Spermatophyta</taxon>
        <taxon>Magnoliopsida</taxon>
        <taxon>Liliopsida</taxon>
        <taxon>Zingiberales</taxon>
        <taxon>Musaceae</taxon>
        <taxon>Ensete</taxon>
    </lineage>
</organism>
<name>A0A426YMB2_ENSVE</name>
<dbReference type="AlphaFoldDB" id="A0A426YMB2"/>